<protein>
    <submittedName>
        <fullName evidence="2">Uncharacterized protein</fullName>
    </submittedName>
</protein>
<evidence type="ECO:0000313" key="3">
    <source>
        <dbReference type="Proteomes" id="UP000188268"/>
    </source>
</evidence>
<gene>
    <name evidence="2" type="ORF">CCACVL1_29991</name>
</gene>
<dbReference type="AlphaFoldDB" id="A0A1R3FZ71"/>
<feature type="region of interest" description="Disordered" evidence="1">
    <location>
        <begin position="117"/>
        <end position="139"/>
    </location>
</feature>
<sequence length="139" mass="15028">MERESVEVSHEKDKDRTRNETAESTNSEVSVEDASKTVPNSAINDVQVQAVAWKGGGIDDETLETVESSGEVNMEASVTADDVVRAGGFGARDDLSSVLPVASDWTDFEASIRDARGYEEPQGKVHRPGLGWTEASEKE</sequence>
<evidence type="ECO:0000313" key="2">
    <source>
        <dbReference type="EMBL" id="OMO51121.1"/>
    </source>
</evidence>
<dbReference type="PANTHER" id="PTHR37250:SF1">
    <property type="entry name" value="OS05G0496000 PROTEIN"/>
    <property type="match status" value="1"/>
</dbReference>
<name>A0A1R3FZ71_COCAP</name>
<reference evidence="2 3" key="1">
    <citation type="submission" date="2013-09" db="EMBL/GenBank/DDBJ databases">
        <title>Corchorus capsularis genome sequencing.</title>
        <authorList>
            <person name="Alam M."/>
            <person name="Haque M.S."/>
            <person name="Islam M.S."/>
            <person name="Emdad E.M."/>
            <person name="Islam M.M."/>
            <person name="Ahmed B."/>
            <person name="Halim A."/>
            <person name="Hossen Q.M.M."/>
            <person name="Hossain M.Z."/>
            <person name="Ahmed R."/>
            <person name="Khan M.M."/>
            <person name="Islam R."/>
            <person name="Rashid M.M."/>
            <person name="Khan S.A."/>
            <person name="Rahman M.S."/>
            <person name="Alam M."/>
        </authorList>
    </citation>
    <scope>NUCLEOTIDE SEQUENCE [LARGE SCALE GENOMIC DNA]</scope>
    <source>
        <strain evidence="3">cv. CVL-1</strain>
        <tissue evidence="2">Whole seedling</tissue>
    </source>
</reference>
<comment type="caution">
    <text evidence="2">The sequence shown here is derived from an EMBL/GenBank/DDBJ whole genome shotgun (WGS) entry which is preliminary data.</text>
</comment>
<accession>A0A1R3FZ71</accession>
<proteinExistence type="predicted"/>
<organism evidence="2 3">
    <name type="scientific">Corchorus capsularis</name>
    <name type="common">Jute</name>
    <dbReference type="NCBI Taxonomy" id="210143"/>
    <lineage>
        <taxon>Eukaryota</taxon>
        <taxon>Viridiplantae</taxon>
        <taxon>Streptophyta</taxon>
        <taxon>Embryophyta</taxon>
        <taxon>Tracheophyta</taxon>
        <taxon>Spermatophyta</taxon>
        <taxon>Magnoliopsida</taxon>
        <taxon>eudicotyledons</taxon>
        <taxon>Gunneridae</taxon>
        <taxon>Pentapetalae</taxon>
        <taxon>rosids</taxon>
        <taxon>malvids</taxon>
        <taxon>Malvales</taxon>
        <taxon>Malvaceae</taxon>
        <taxon>Grewioideae</taxon>
        <taxon>Apeibeae</taxon>
        <taxon>Corchorus</taxon>
    </lineage>
</organism>
<feature type="region of interest" description="Disordered" evidence="1">
    <location>
        <begin position="1"/>
        <end position="41"/>
    </location>
</feature>
<dbReference type="PANTHER" id="PTHR37250">
    <property type="entry name" value="OS05G0496000 PROTEIN"/>
    <property type="match status" value="1"/>
</dbReference>
<feature type="compositionally biased region" description="Basic and acidic residues" evidence="1">
    <location>
        <begin position="1"/>
        <end position="21"/>
    </location>
</feature>
<dbReference type="Proteomes" id="UP000188268">
    <property type="component" value="Unassembled WGS sequence"/>
</dbReference>
<dbReference type="OrthoDB" id="2012753at2759"/>
<dbReference type="EMBL" id="AWWV01015947">
    <property type="protein sequence ID" value="OMO51121.1"/>
    <property type="molecule type" value="Genomic_DNA"/>
</dbReference>
<dbReference type="Gramene" id="OMO51121">
    <property type="protein sequence ID" value="OMO51121"/>
    <property type="gene ID" value="CCACVL1_29991"/>
</dbReference>
<evidence type="ECO:0000256" key="1">
    <source>
        <dbReference type="SAM" id="MobiDB-lite"/>
    </source>
</evidence>
<keyword evidence="3" id="KW-1185">Reference proteome</keyword>
<dbReference type="OMA" id="ANVTDWK"/>
<dbReference type="STRING" id="210143.A0A1R3FZ71"/>